<dbReference type="AlphaFoldDB" id="A0A182P541"/>
<reference evidence="3" key="2">
    <citation type="submission" date="2020-05" db="UniProtKB">
        <authorList>
            <consortium name="EnsemblMetazoa"/>
        </authorList>
    </citation>
    <scope>IDENTIFICATION</scope>
    <source>
        <strain evidence="3">Epiroticus2</strain>
    </source>
</reference>
<dbReference type="Gene3D" id="3.60.10.10">
    <property type="entry name" value="Endonuclease/exonuclease/phosphatase"/>
    <property type="match status" value="1"/>
</dbReference>
<feature type="region of interest" description="Disordered" evidence="1">
    <location>
        <begin position="43"/>
        <end position="87"/>
    </location>
</feature>
<dbReference type="PANTHER" id="PTHR12121:SF34">
    <property type="entry name" value="PROTEIN ANGEL"/>
    <property type="match status" value="1"/>
</dbReference>
<reference evidence="4" key="1">
    <citation type="submission" date="2013-03" db="EMBL/GenBank/DDBJ databases">
        <title>The Genome Sequence of Anopheles epiroticus epiroticus2.</title>
        <authorList>
            <consortium name="The Broad Institute Genomics Platform"/>
            <person name="Neafsey D.E."/>
            <person name="Howell P."/>
            <person name="Walker B."/>
            <person name="Young S.K."/>
            <person name="Zeng Q."/>
            <person name="Gargeya S."/>
            <person name="Fitzgerald M."/>
            <person name="Haas B."/>
            <person name="Abouelleil A."/>
            <person name="Allen A.W."/>
            <person name="Alvarado L."/>
            <person name="Arachchi H.M."/>
            <person name="Berlin A.M."/>
            <person name="Chapman S.B."/>
            <person name="Gainer-Dewar J."/>
            <person name="Goldberg J."/>
            <person name="Griggs A."/>
            <person name="Gujja S."/>
            <person name="Hansen M."/>
            <person name="Howarth C."/>
            <person name="Imamovic A."/>
            <person name="Ireland A."/>
            <person name="Larimer J."/>
            <person name="McCowan C."/>
            <person name="Murphy C."/>
            <person name="Pearson M."/>
            <person name="Poon T.W."/>
            <person name="Priest M."/>
            <person name="Roberts A."/>
            <person name="Saif S."/>
            <person name="Shea T."/>
            <person name="Sisk P."/>
            <person name="Sykes S."/>
            <person name="Wortman J."/>
            <person name="Nusbaum C."/>
            <person name="Birren B."/>
        </authorList>
    </citation>
    <scope>NUCLEOTIDE SEQUENCE [LARGE SCALE GENOMIC DNA]</scope>
    <source>
        <strain evidence="4">Epiroticus2</strain>
    </source>
</reference>
<accession>A0A182P541</accession>
<dbReference type="InterPro" id="IPR050410">
    <property type="entry name" value="CCR4/nocturin_mRNA_transcr"/>
</dbReference>
<feature type="domain" description="Endonuclease/exonuclease/phosphatase" evidence="2">
    <location>
        <begin position="97"/>
        <end position="436"/>
    </location>
</feature>
<proteinExistence type="predicted"/>
<dbReference type="EnsemblMetazoa" id="AEPI002028-RA">
    <property type="protein sequence ID" value="AEPI002028-PA"/>
    <property type="gene ID" value="AEPI002028"/>
</dbReference>
<dbReference type="Pfam" id="PF03372">
    <property type="entry name" value="Exo_endo_phos"/>
    <property type="match status" value="1"/>
</dbReference>
<dbReference type="InterPro" id="IPR005135">
    <property type="entry name" value="Endo/exonuclease/phosphatase"/>
</dbReference>
<organism evidence="3 4">
    <name type="scientific">Anopheles epiroticus</name>
    <dbReference type="NCBI Taxonomy" id="199890"/>
    <lineage>
        <taxon>Eukaryota</taxon>
        <taxon>Metazoa</taxon>
        <taxon>Ecdysozoa</taxon>
        <taxon>Arthropoda</taxon>
        <taxon>Hexapoda</taxon>
        <taxon>Insecta</taxon>
        <taxon>Pterygota</taxon>
        <taxon>Neoptera</taxon>
        <taxon>Endopterygota</taxon>
        <taxon>Diptera</taxon>
        <taxon>Nematocera</taxon>
        <taxon>Culicoidea</taxon>
        <taxon>Culicidae</taxon>
        <taxon>Anophelinae</taxon>
        <taxon>Anopheles</taxon>
    </lineage>
</organism>
<protein>
    <recommendedName>
        <fullName evidence="2">Endonuclease/exonuclease/phosphatase domain-containing protein</fullName>
    </recommendedName>
</protein>
<sequence length="497" mass="56801">MKRLLAIFIDHRLLKNFSRSFYRGAPCNHVPVCRWPIANTMDSTAGRSTTPSKRTARTNTHKNGHYGTHRRWETVGGGSSKKGSSPSRDRYEFTLMNYNILAQDLLDSHAALYGLHDPEALPWEQRSKRLLAEINTILPDILCLQELQETHADSFCGGLKRNYSMLYKKRTGTDKTDGCALFYRRDLFDLVTHHKVEFHQPKVNKLNRENVAIIAKLALKANPRAKLVISTTHLLYNPRRQDVRLAQVQVLLAELDRLAYSGTMPNGIPQYEPVILCGDFNLQPFSAPYELLTKGFLRYDRLDSRSLRPPGARNGHVDYVGKCFLPPALGITDKCQHNALRDREKTHPDQVPPSHMTKLHHSNHQQEKSSGPGKNVTGGSPKKEQNSRGEFSSGSLCHQFVFNSAYRHYGPNEEERRQATTFQDEWITVDYMLYTPFRSVAECVRQLPNWNLELLQAYSLPTVKQCSEQIRCIPNKLYGSDHFSLAARFLLTVPREE</sequence>
<evidence type="ECO:0000313" key="4">
    <source>
        <dbReference type="Proteomes" id="UP000075885"/>
    </source>
</evidence>
<keyword evidence="4" id="KW-1185">Reference proteome</keyword>
<dbReference type="Proteomes" id="UP000075885">
    <property type="component" value="Unassembled WGS sequence"/>
</dbReference>
<feature type="compositionally biased region" description="Polar residues" evidence="1">
    <location>
        <begin position="43"/>
        <end position="53"/>
    </location>
</feature>
<evidence type="ECO:0000313" key="3">
    <source>
        <dbReference type="EnsemblMetazoa" id="AEPI002028-PA"/>
    </source>
</evidence>
<evidence type="ECO:0000256" key="1">
    <source>
        <dbReference type="SAM" id="MobiDB-lite"/>
    </source>
</evidence>
<dbReference type="PANTHER" id="PTHR12121">
    <property type="entry name" value="CARBON CATABOLITE REPRESSOR PROTEIN 4"/>
    <property type="match status" value="1"/>
</dbReference>
<dbReference type="STRING" id="199890.A0A182P541"/>
<dbReference type="GO" id="GO:0000175">
    <property type="term" value="F:3'-5'-RNA exonuclease activity"/>
    <property type="evidence" value="ECO:0007669"/>
    <property type="project" value="TreeGrafter"/>
</dbReference>
<feature type="region of interest" description="Disordered" evidence="1">
    <location>
        <begin position="343"/>
        <end position="392"/>
    </location>
</feature>
<name>A0A182P541_9DIPT</name>
<dbReference type="InterPro" id="IPR036691">
    <property type="entry name" value="Endo/exonu/phosph_ase_sf"/>
</dbReference>
<dbReference type="VEuPathDB" id="VectorBase:AEPI002028"/>
<evidence type="ECO:0000259" key="2">
    <source>
        <dbReference type="Pfam" id="PF03372"/>
    </source>
</evidence>
<dbReference type="SUPFAM" id="SSF56219">
    <property type="entry name" value="DNase I-like"/>
    <property type="match status" value="1"/>
</dbReference>
<feature type="compositionally biased region" description="Basic residues" evidence="1">
    <location>
        <begin position="54"/>
        <end position="69"/>
    </location>
</feature>